<comment type="caution">
    <text evidence="1">The sequence shown here is derived from an EMBL/GenBank/DDBJ whole genome shotgun (WGS) entry which is preliminary data.</text>
</comment>
<protein>
    <submittedName>
        <fullName evidence="1">Uncharacterized protein</fullName>
    </submittedName>
</protein>
<dbReference type="AlphaFoldDB" id="A0A2B4R2I4"/>
<reference evidence="2" key="1">
    <citation type="journal article" date="2017" name="bioRxiv">
        <title>Comparative analysis of the genomes of Stylophora pistillata and Acropora digitifera provides evidence for extensive differences between species of corals.</title>
        <authorList>
            <person name="Voolstra C.R."/>
            <person name="Li Y."/>
            <person name="Liew Y.J."/>
            <person name="Baumgarten S."/>
            <person name="Zoccola D."/>
            <person name="Flot J.-F."/>
            <person name="Tambutte S."/>
            <person name="Allemand D."/>
            <person name="Aranda M."/>
        </authorList>
    </citation>
    <scope>NUCLEOTIDE SEQUENCE [LARGE SCALE GENOMIC DNA]</scope>
</reference>
<sequence>LEILEQVLGIPQAYANVGVLELQNTGGVQNLLATYGGSAIALGNEAVHELMKRHPVALTVVAGLALDTMFNNGELVKSLDRLIESSAEHVVQTVNTFMDVSNWVTKDQGFAGFDMDRLQAFITYGVVGEPTLETFEHEGKVFVKLRGLLRESFL</sequence>
<gene>
    <name evidence="1" type="ORF">AWC38_SpisGene25505</name>
</gene>
<accession>A0A2B4R2I4</accession>
<keyword evidence="2" id="KW-1185">Reference proteome</keyword>
<evidence type="ECO:0000313" key="1">
    <source>
        <dbReference type="EMBL" id="PFX11059.1"/>
    </source>
</evidence>
<proteinExistence type="predicted"/>
<organism evidence="1 2">
    <name type="scientific">Stylophora pistillata</name>
    <name type="common">Smooth cauliflower coral</name>
    <dbReference type="NCBI Taxonomy" id="50429"/>
    <lineage>
        <taxon>Eukaryota</taxon>
        <taxon>Metazoa</taxon>
        <taxon>Cnidaria</taxon>
        <taxon>Anthozoa</taxon>
        <taxon>Hexacorallia</taxon>
        <taxon>Scleractinia</taxon>
        <taxon>Astrocoeniina</taxon>
        <taxon>Pocilloporidae</taxon>
        <taxon>Stylophora</taxon>
    </lineage>
</organism>
<feature type="non-terminal residue" evidence="1">
    <location>
        <position position="1"/>
    </location>
</feature>
<dbReference type="EMBL" id="LSMT01004058">
    <property type="protein sequence ID" value="PFX11059.1"/>
    <property type="molecule type" value="Genomic_DNA"/>
</dbReference>
<name>A0A2B4R2I4_STYPI</name>
<dbReference type="Proteomes" id="UP000225706">
    <property type="component" value="Unassembled WGS sequence"/>
</dbReference>
<evidence type="ECO:0000313" key="2">
    <source>
        <dbReference type="Proteomes" id="UP000225706"/>
    </source>
</evidence>